<evidence type="ECO:0000313" key="1">
    <source>
        <dbReference type="EMBL" id="KLO12511.1"/>
    </source>
</evidence>
<dbReference type="AlphaFoldDB" id="A0A0H2S6Q5"/>
<gene>
    <name evidence="1" type="ORF">SCHPADRAFT_829389</name>
</gene>
<name>A0A0H2S6Q5_9AGAM</name>
<keyword evidence="2" id="KW-1185">Reference proteome</keyword>
<organism evidence="1 2">
    <name type="scientific">Schizopora paradoxa</name>
    <dbReference type="NCBI Taxonomy" id="27342"/>
    <lineage>
        <taxon>Eukaryota</taxon>
        <taxon>Fungi</taxon>
        <taxon>Dikarya</taxon>
        <taxon>Basidiomycota</taxon>
        <taxon>Agaricomycotina</taxon>
        <taxon>Agaricomycetes</taxon>
        <taxon>Hymenochaetales</taxon>
        <taxon>Schizoporaceae</taxon>
        <taxon>Schizopora</taxon>
    </lineage>
</organism>
<dbReference type="STRING" id="27342.A0A0H2S6Q5"/>
<evidence type="ECO:0000313" key="2">
    <source>
        <dbReference type="Proteomes" id="UP000053477"/>
    </source>
</evidence>
<dbReference type="InParanoid" id="A0A0H2S6Q5"/>
<sequence>MSHNLDDPRDENLEVKLSIPKAWANPGFDVMPAIGMGFSGTVMMTRNRYLAWPAVLLGLNNYLNQKPISSKDDTGSFQAIISGTAALMLTYFPMFIIPKQATAVQTPIPPVAP</sequence>
<reference evidence="1 2" key="1">
    <citation type="submission" date="2015-04" db="EMBL/GenBank/DDBJ databases">
        <title>Complete genome sequence of Schizopora paradoxa KUC8140, a cosmopolitan wood degrader in East Asia.</title>
        <authorList>
            <consortium name="DOE Joint Genome Institute"/>
            <person name="Min B."/>
            <person name="Park H."/>
            <person name="Jang Y."/>
            <person name="Kim J.-J."/>
            <person name="Kim K.H."/>
            <person name="Pangilinan J."/>
            <person name="Lipzen A."/>
            <person name="Riley R."/>
            <person name="Grigoriev I.V."/>
            <person name="Spatafora J.W."/>
            <person name="Choi I.-G."/>
        </authorList>
    </citation>
    <scope>NUCLEOTIDE SEQUENCE [LARGE SCALE GENOMIC DNA]</scope>
    <source>
        <strain evidence="1 2">KUC8140</strain>
    </source>
</reference>
<accession>A0A0H2S6Q5</accession>
<proteinExistence type="predicted"/>
<dbReference type="OrthoDB" id="284718at2759"/>
<dbReference type="Proteomes" id="UP000053477">
    <property type="component" value="Unassembled WGS sequence"/>
</dbReference>
<protein>
    <submittedName>
        <fullName evidence="1">Uncharacterized protein</fullName>
    </submittedName>
</protein>
<dbReference type="EMBL" id="KQ085976">
    <property type="protein sequence ID" value="KLO12511.1"/>
    <property type="molecule type" value="Genomic_DNA"/>
</dbReference>